<name>A0A382DBY0_9ZZZZ</name>
<evidence type="ECO:0008006" key="2">
    <source>
        <dbReference type="Google" id="ProtNLM"/>
    </source>
</evidence>
<gene>
    <name evidence="1" type="ORF">METZ01_LOCUS187987</name>
</gene>
<dbReference type="Gene3D" id="1.20.58.2140">
    <property type="match status" value="1"/>
</dbReference>
<accession>A0A382DBY0</accession>
<proteinExistence type="predicted"/>
<dbReference type="AlphaFoldDB" id="A0A382DBY0"/>
<evidence type="ECO:0000313" key="1">
    <source>
        <dbReference type="EMBL" id="SVB35133.1"/>
    </source>
</evidence>
<dbReference type="GO" id="GO:0043565">
    <property type="term" value="F:sequence-specific DNA binding"/>
    <property type="evidence" value="ECO:0007669"/>
    <property type="project" value="InterPro"/>
</dbReference>
<protein>
    <recommendedName>
        <fullName evidence="2">Haloacid dehalogenase</fullName>
    </recommendedName>
</protein>
<dbReference type="EMBL" id="UINC01038306">
    <property type="protein sequence ID" value="SVB35133.1"/>
    <property type="molecule type" value="Genomic_DNA"/>
</dbReference>
<organism evidence="1">
    <name type="scientific">marine metagenome</name>
    <dbReference type="NCBI Taxonomy" id="408172"/>
    <lineage>
        <taxon>unclassified sequences</taxon>
        <taxon>metagenomes</taxon>
        <taxon>ecological metagenomes</taxon>
    </lineage>
</organism>
<dbReference type="SUPFAM" id="SSF74784">
    <property type="entry name" value="Translin"/>
    <property type="match status" value="1"/>
</dbReference>
<sequence length="206" mass="23357">MADVVSKAIGRLTVRNRSREQALPISREVIRFSANAIRAVHRGDLDEADKLIAQGRGRLEDAETFRQDNPEIYSAPFMSDARKEFAEANVTYAIISGGKIPQPEDLGIDPPAYLNGLAEVIGELRRYILDSLRRDSFDRCQELMDVMDEIYSLLVTVDFPEGVTAGLRHSTDMMRGVLERTRGDLTMAMRQHKLEMRMAEWQESQP</sequence>
<dbReference type="InterPro" id="IPR036081">
    <property type="entry name" value="Translin_sf"/>
</dbReference>
<reference evidence="1" key="1">
    <citation type="submission" date="2018-05" db="EMBL/GenBank/DDBJ databases">
        <authorList>
            <person name="Lanie J.A."/>
            <person name="Ng W.-L."/>
            <person name="Kazmierczak K.M."/>
            <person name="Andrzejewski T.M."/>
            <person name="Davidsen T.M."/>
            <person name="Wayne K.J."/>
            <person name="Tettelin H."/>
            <person name="Glass J.I."/>
            <person name="Rusch D."/>
            <person name="Podicherti R."/>
            <person name="Tsui H.-C.T."/>
            <person name="Winkler M.E."/>
        </authorList>
    </citation>
    <scope>NUCLEOTIDE SEQUENCE</scope>
</reference>
<dbReference type="CDD" id="cd14820">
    <property type="entry name" value="TRAX"/>
    <property type="match status" value="1"/>
</dbReference>